<organism evidence="3 4">
    <name type="scientific">Williamsia marianensis</name>
    <dbReference type="NCBI Taxonomy" id="85044"/>
    <lineage>
        <taxon>Bacteria</taxon>
        <taxon>Bacillati</taxon>
        <taxon>Actinomycetota</taxon>
        <taxon>Actinomycetes</taxon>
        <taxon>Mycobacteriales</taxon>
        <taxon>Nocardiaceae</taxon>
        <taxon>Williamsia</taxon>
    </lineage>
</organism>
<proteinExistence type="predicted"/>
<feature type="transmembrane region" description="Helical" evidence="2">
    <location>
        <begin position="196"/>
        <end position="217"/>
    </location>
</feature>
<evidence type="ECO:0000313" key="4">
    <source>
        <dbReference type="Proteomes" id="UP001185792"/>
    </source>
</evidence>
<feature type="transmembrane region" description="Helical" evidence="2">
    <location>
        <begin position="229"/>
        <end position="252"/>
    </location>
</feature>
<keyword evidence="2" id="KW-0812">Transmembrane</keyword>
<dbReference type="EMBL" id="JAWLUM010000002">
    <property type="protein sequence ID" value="MDV7135060.1"/>
    <property type="molecule type" value="Genomic_DNA"/>
</dbReference>
<gene>
    <name evidence="3" type="ORF">R4198_15250</name>
</gene>
<feature type="compositionally biased region" description="Gly residues" evidence="1">
    <location>
        <begin position="36"/>
        <end position="46"/>
    </location>
</feature>
<dbReference type="Proteomes" id="UP001185792">
    <property type="component" value="Unassembled WGS sequence"/>
</dbReference>
<name>A0ABU4EUY4_WILMA</name>
<dbReference type="RefSeq" id="WP_317713575.1">
    <property type="nucleotide sequence ID" value="NZ_JAWLUM010000002.1"/>
</dbReference>
<accession>A0ABU4EUY4</accession>
<keyword evidence="2" id="KW-1133">Transmembrane helix</keyword>
<feature type="transmembrane region" description="Helical" evidence="2">
    <location>
        <begin position="128"/>
        <end position="149"/>
    </location>
</feature>
<sequence length="255" mass="26136">MSQSPGQPDPYEQTRFSPTSTSPPSGPPQGYSQPGGQQGGQPGGQSQGQYGQQPQYGQPQYGQPQGQQPQYGQQPSSAQQYGQQPQYSQAGQSPYQAGQNPYGGSPYGAGPYDAAATGPTTLSKAVKIIGGVIAALGLLTVIAAFLPWVTGIVEVNGLGDSDYGVKDGMITLVLGLVAAIFGVVSALIAKRSPLHLVAGIIALITGLLIVLTSAIDIADISDYSPLLEVGFGLWLTLIAGIGLVIAGIAGIVKRK</sequence>
<evidence type="ECO:0000313" key="3">
    <source>
        <dbReference type="EMBL" id="MDV7135060.1"/>
    </source>
</evidence>
<keyword evidence="2" id="KW-0472">Membrane</keyword>
<evidence type="ECO:0000256" key="2">
    <source>
        <dbReference type="SAM" id="Phobius"/>
    </source>
</evidence>
<protein>
    <submittedName>
        <fullName evidence="3">Uncharacterized protein</fullName>
    </submittedName>
</protein>
<feature type="transmembrane region" description="Helical" evidence="2">
    <location>
        <begin position="169"/>
        <end position="189"/>
    </location>
</feature>
<feature type="region of interest" description="Disordered" evidence="1">
    <location>
        <begin position="1"/>
        <end position="104"/>
    </location>
</feature>
<comment type="caution">
    <text evidence="3">The sequence shown here is derived from an EMBL/GenBank/DDBJ whole genome shotgun (WGS) entry which is preliminary data.</text>
</comment>
<reference evidence="3 4" key="1">
    <citation type="submission" date="2023-10" db="EMBL/GenBank/DDBJ databases">
        <title>Development of a sustainable strategy for remediation of hydrocarbon-contaminated territories based on the waste exchange concept.</title>
        <authorList>
            <person name="Krivoruchko A."/>
        </authorList>
    </citation>
    <scope>NUCLEOTIDE SEQUENCE [LARGE SCALE GENOMIC DNA]</scope>
    <source>
        <strain evidence="3 4">IEGM 1236</strain>
    </source>
</reference>
<evidence type="ECO:0000256" key="1">
    <source>
        <dbReference type="SAM" id="MobiDB-lite"/>
    </source>
</evidence>
<feature type="compositionally biased region" description="Low complexity" evidence="1">
    <location>
        <begin position="47"/>
        <end position="104"/>
    </location>
</feature>
<keyword evidence="4" id="KW-1185">Reference proteome</keyword>